<dbReference type="InterPro" id="IPR012373">
    <property type="entry name" value="Ferrdict_sens_TM"/>
</dbReference>
<dbReference type="PIRSF" id="PIRSF018266">
    <property type="entry name" value="FecR"/>
    <property type="match status" value="1"/>
</dbReference>
<dbReference type="RefSeq" id="WP_145675148.1">
    <property type="nucleotide sequence ID" value="NZ_VIWO01000017.1"/>
</dbReference>
<organism evidence="3 4">
    <name type="scientific">Chitinophaga polysaccharea</name>
    <dbReference type="NCBI Taxonomy" id="1293035"/>
    <lineage>
        <taxon>Bacteria</taxon>
        <taxon>Pseudomonadati</taxon>
        <taxon>Bacteroidota</taxon>
        <taxon>Chitinophagia</taxon>
        <taxon>Chitinophagales</taxon>
        <taxon>Chitinophagaceae</taxon>
        <taxon>Chitinophaga</taxon>
    </lineage>
</organism>
<comment type="caution">
    <text evidence="3">The sequence shown here is derived from an EMBL/GenBank/DDBJ whole genome shotgun (WGS) entry which is preliminary data.</text>
</comment>
<evidence type="ECO:0000259" key="1">
    <source>
        <dbReference type="Pfam" id="PF04773"/>
    </source>
</evidence>
<dbReference type="Pfam" id="PF16344">
    <property type="entry name" value="FecR_C"/>
    <property type="match status" value="1"/>
</dbReference>
<dbReference type="AlphaFoldDB" id="A0A561P172"/>
<sequence>MAPKNYPRAQALLKKFYEGKCTPEELALLDSWYDGLGNMPEDILPADASRSQQQFLENFRNSLPSARIAWWKRPVVQWTAAASILLMTGAGYLWKKTARHTAPLAWHYNMVTNETNVAKLVVLPDSSHIWLNTAATLRWRSDFNQQNRNVQLTGEGFFDVQGQTGKPFVIHTRDLAIQVLGTQFNVEAYAAEGISRVSLVKGKVKVLARKSDAATAVLKPGTTATYFNEDKVLGVASTPVTDVAAWRNGAFNAIDLPFKDAVTRLCADYGYSVKWENTQGIDKYISASFKKESFGKMLNNLCYISRKQYRISNRQVTIF</sequence>
<evidence type="ECO:0000259" key="2">
    <source>
        <dbReference type="Pfam" id="PF16344"/>
    </source>
</evidence>
<dbReference type="PANTHER" id="PTHR30273:SF2">
    <property type="entry name" value="PROTEIN FECR"/>
    <property type="match status" value="1"/>
</dbReference>
<dbReference type="Pfam" id="PF04773">
    <property type="entry name" value="FecR"/>
    <property type="match status" value="1"/>
</dbReference>
<dbReference type="OrthoDB" id="738872at2"/>
<evidence type="ECO:0000313" key="4">
    <source>
        <dbReference type="Proteomes" id="UP000320811"/>
    </source>
</evidence>
<gene>
    <name evidence="3" type="ORF">FHW36_1173</name>
</gene>
<dbReference type="PANTHER" id="PTHR30273">
    <property type="entry name" value="PERIPLASMIC SIGNAL SENSOR AND SIGMA FACTOR ACTIVATOR FECR-RELATED"/>
    <property type="match status" value="1"/>
</dbReference>
<dbReference type="EMBL" id="VIWO01000017">
    <property type="protein sequence ID" value="TWF31814.1"/>
    <property type="molecule type" value="Genomic_DNA"/>
</dbReference>
<name>A0A561P172_9BACT</name>
<accession>A0A561P172</accession>
<feature type="domain" description="Protein FecR C-terminal" evidence="2">
    <location>
        <begin position="256"/>
        <end position="318"/>
    </location>
</feature>
<evidence type="ECO:0000313" key="3">
    <source>
        <dbReference type="EMBL" id="TWF31814.1"/>
    </source>
</evidence>
<dbReference type="Gene3D" id="2.60.120.1440">
    <property type="match status" value="1"/>
</dbReference>
<keyword evidence="4" id="KW-1185">Reference proteome</keyword>
<reference evidence="3 4" key="1">
    <citation type="submission" date="2019-06" db="EMBL/GenBank/DDBJ databases">
        <title>Sorghum-associated microbial communities from plants grown in Nebraska, USA.</title>
        <authorList>
            <person name="Schachtman D."/>
        </authorList>
    </citation>
    <scope>NUCLEOTIDE SEQUENCE [LARGE SCALE GENOMIC DNA]</scope>
    <source>
        <strain evidence="3 4">1209</strain>
    </source>
</reference>
<dbReference type="Proteomes" id="UP000320811">
    <property type="component" value="Unassembled WGS sequence"/>
</dbReference>
<protein>
    <submittedName>
        <fullName evidence="3">FecR family protein</fullName>
    </submittedName>
</protein>
<dbReference type="InterPro" id="IPR006860">
    <property type="entry name" value="FecR"/>
</dbReference>
<proteinExistence type="predicted"/>
<feature type="domain" description="FecR protein" evidence="1">
    <location>
        <begin position="115"/>
        <end position="205"/>
    </location>
</feature>
<dbReference type="GO" id="GO:0016989">
    <property type="term" value="F:sigma factor antagonist activity"/>
    <property type="evidence" value="ECO:0007669"/>
    <property type="project" value="TreeGrafter"/>
</dbReference>
<dbReference type="Gene3D" id="3.55.50.30">
    <property type="match status" value="1"/>
</dbReference>
<dbReference type="InterPro" id="IPR032508">
    <property type="entry name" value="FecR_C"/>
</dbReference>